<dbReference type="Gene3D" id="4.10.240.10">
    <property type="entry name" value="Zn(2)-C6 fungal-type DNA-binding domain"/>
    <property type="match status" value="1"/>
</dbReference>
<feature type="compositionally biased region" description="Basic and acidic residues" evidence="5">
    <location>
        <begin position="93"/>
        <end position="102"/>
    </location>
</feature>
<evidence type="ECO:0000313" key="7">
    <source>
        <dbReference type="EMBL" id="KPV78223.1"/>
    </source>
</evidence>
<dbReference type="GO" id="GO:0000981">
    <property type="term" value="F:DNA-binding transcription factor activity, RNA polymerase II-specific"/>
    <property type="evidence" value="ECO:0007669"/>
    <property type="project" value="InterPro"/>
</dbReference>
<organism evidence="7 8">
    <name type="scientific">Rhodotorula graminis (strain WP1)</name>
    <dbReference type="NCBI Taxonomy" id="578459"/>
    <lineage>
        <taxon>Eukaryota</taxon>
        <taxon>Fungi</taxon>
        <taxon>Dikarya</taxon>
        <taxon>Basidiomycota</taxon>
        <taxon>Pucciniomycotina</taxon>
        <taxon>Microbotryomycetes</taxon>
        <taxon>Sporidiobolales</taxon>
        <taxon>Sporidiobolaceae</taxon>
        <taxon>Rhodotorula</taxon>
    </lineage>
</organism>
<dbReference type="PROSITE" id="PS50048">
    <property type="entry name" value="ZN2_CY6_FUNGAL_2"/>
    <property type="match status" value="1"/>
</dbReference>
<evidence type="ECO:0000259" key="6">
    <source>
        <dbReference type="PROSITE" id="PS50048"/>
    </source>
</evidence>
<feature type="compositionally biased region" description="Pro residues" evidence="5">
    <location>
        <begin position="246"/>
        <end position="256"/>
    </location>
</feature>
<comment type="subcellular location">
    <subcellularLocation>
        <location evidence="1">Nucleus</location>
    </subcellularLocation>
</comment>
<evidence type="ECO:0000256" key="2">
    <source>
        <dbReference type="ARBA" id="ARBA00022723"/>
    </source>
</evidence>
<dbReference type="PANTHER" id="PTHR46910:SF3">
    <property type="entry name" value="HALOTOLERANCE PROTEIN 9-RELATED"/>
    <property type="match status" value="1"/>
</dbReference>
<dbReference type="PANTHER" id="PTHR46910">
    <property type="entry name" value="TRANSCRIPTION FACTOR PDR1"/>
    <property type="match status" value="1"/>
</dbReference>
<dbReference type="Proteomes" id="UP000053890">
    <property type="component" value="Unassembled WGS sequence"/>
</dbReference>
<protein>
    <recommendedName>
        <fullName evidence="6">Zn(2)-C6 fungal-type domain-containing protein</fullName>
    </recommendedName>
</protein>
<dbReference type="STRING" id="578459.A0A194SBW5"/>
<keyword evidence="3" id="KW-0238">DNA-binding</keyword>
<reference evidence="7 8" key="1">
    <citation type="journal article" date="2015" name="Front. Microbiol.">
        <title>Genome sequence of the plant growth promoting endophytic yeast Rhodotorula graminis WP1.</title>
        <authorList>
            <person name="Firrincieli A."/>
            <person name="Otillar R."/>
            <person name="Salamov A."/>
            <person name="Schmutz J."/>
            <person name="Khan Z."/>
            <person name="Redman R.S."/>
            <person name="Fleck N.D."/>
            <person name="Lindquist E."/>
            <person name="Grigoriev I.V."/>
            <person name="Doty S.L."/>
        </authorList>
    </citation>
    <scope>NUCLEOTIDE SEQUENCE [LARGE SCALE GENOMIC DNA]</scope>
    <source>
        <strain evidence="7 8">WP1</strain>
    </source>
</reference>
<dbReference type="SUPFAM" id="SSF57701">
    <property type="entry name" value="Zn2/Cys6 DNA-binding domain"/>
    <property type="match status" value="1"/>
</dbReference>
<gene>
    <name evidence="7" type="ORF">RHOBADRAFT_50717</name>
</gene>
<dbReference type="Pfam" id="PF00172">
    <property type="entry name" value="Zn_clus"/>
    <property type="match status" value="1"/>
</dbReference>
<feature type="region of interest" description="Disordered" evidence="5">
    <location>
        <begin position="241"/>
        <end position="304"/>
    </location>
</feature>
<dbReference type="GeneID" id="28975908"/>
<accession>A0A194SBW5</accession>
<dbReference type="GO" id="GO:0008270">
    <property type="term" value="F:zinc ion binding"/>
    <property type="evidence" value="ECO:0007669"/>
    <property type="project" value="InterPro"/>
</dbReference>
<dbReference type="EMBL" id="KQ474073">
    <property type="protein sequence ID" value="KPV78223.1"/>
    <property type="molecule type" value="Genomic_DNA"/>
</dbReference>
<proteinExistence type="predicted"/>
<feature type="region of interest" description="Disordered" evidence="5">
    <location>
        <begin position="1"/>
        <end position="32"/>
    </location>
</feature>
<dbReference type="InterPro" id="IPR050987">
    <property type="entry name" value="AtrR-like"/>
</dbReference>
<keyword evidence="8" id="KW-1185">Reference proteome</keyword>
<dbReference type="SMART" id="SM00066">
    <property type="entry name" value="GAL4"/>
    <property type="match status" value="1"/>
</dbReference>
<evidence type="ECO:0000256" key="3">
    <source>
        <dbReference type="ARBA" id="ARBA00023125"/>
    </source>
</evidence>
<dbReference type="RefSeq" id="XP_018274272.1">
    <property type="nucleotide sequence ID" value="XM_018415460.1"/>
</dbReference>
<name>A0A194SBW5_RHOGW</name>
<sequence>MADTAYPGAKVPRRKRSNKSGLNAPDGSAGLDDAKRVSMACVACRKRKIRCDGAQPGCHNCSKSGKSPCRYERVTAEENLEVKMRKRLAKLRKELSASKQQDDTSSQLGARRRWSRTISFDKNSYVPPPPAVTSTGSVPYLSPSPSGLSTAAHGLHLDSAGYSYHHGHHGGYFDHPGSPYPITPTDEAPEYFVSVPPVLGAPRYPPFLDRAPTGHSPYPLTPPMDDGYSCATDPNCACHQPVPAHMAPPPLPPPPRQQHHEQRRPSFPHSQSAPLLPSATYQARYSPSSYAPPAPPPLYPHERSTGLELAQPMPVRAQPPSFIRAEPAAAVPLRFSPYPIVPVSTAQDDAFLAPGRPANWADALGEDAVLDRERPAGYTELWIGEQSKAPLAAAQGEYSHFEQAAW</sequence>
<feature type="compositionally biased region" description="Pro residues" evidence="5">
    <location>
        <begin position="290"/>
        <end position="299"/>
    </location>
</feature>
<dbReference type="GO" id="GO:0003677">
    <property type="term" value="F:DNA binding"/>
    <property type="evidence" value="ECO:0007669"/>
    <property type="project" value="UniProtKB-KW"/>
</dbReference>
<evidence type="ECO:0000256" key="5">
    <source>
        <dbReference type="SAM" id="MobiDB-lite"/>
    </source>
</evidence>
<keyword evidence="4" id="KW-0539">Nucleus</keyword>
<dbReference type="AlphaFoldDB" id="A0A194SBW5"/>
<dbReference type="OrthoDB" id="39175at2759"/>
<keyword evidence="2" id="KW-0479">Metal-binding</keyword>
<dbReference type="OMA" id="NRARENM"/>
<evidence type="ECO:0000313" key="8">
    <source>
        <dbReference type="Proteomes" id="UP000053890"/>
    </source>
</evidence>
<dbReference type="InterPro" id="IPR036864">
    <property type="entry name" value="Zn2-C6_fun-type_DNA-bd_sf"/>
</dbReference>
<dbReference type="PROSITE" id="PS00463">
    <property type="entry name" value="ZN2_CY6_FUNGAL_1"/>
    <property type="match status" value="1"/>
</dbReference>
<evidence type="ECO:0000256" key="1">
    <source>
        <dbReference type="ARBA" id="ARBA00004123"/>
    </source>
</evidence>
<evidence type="ECO:0000256" key="4">
    <source>
        <dbReference type="ARBA" id="ARBA00023242"/>
    </source>
</evidence>
<feature type="domain" description="Zn(2)-C6 fungal-type" evidence="6">
    <location>
        <begin position="40"/>
        <end position="71"/>
    </location>
</feature>
<dbReference type="GO" id="GO:0005634">
    <property type="term" value="C:nucleus"/>
    <property type="evidence" value="ECO:0007669"/>
    <property type="project" value="UniProtKB-SubCell"/>
</dbReference>
<dbReference type="CDD" id="cd00067">
    <property type="entry name" value="GAL4"/>
    <property type="match status" value="1"/>
</dbReference>
<dbReference type="InterPro" id="IPR001138">
    <property type="entry name" value="Zn2Cys6_DnaBD"/>
</dbReference>
<feature type="region of interest" description="Disordered" evidence="5">
    <location>
        <begin position="93"/>
        <end position="113"/>
    </location>
</feature>